<dbReference type="Gene3D" id="3.30.750.140">
    <property type="match status" value="1"/>
</dbReference>
<accession>A0ABV6CCJ9</accession>
<sequence>MNNAILLNLVTQKPEIASVSSFITDNEITTEFNKILDEKNELLVAPNDKSNNKEIISNKISKQNETDSEPVNPIAEVLSLILGIVNSNSNQANENTEALGQINTSLSSEGLAQFSLTLSELISSLENAAGTDRVQNILTKINNMFNELHLSEPQLDFVLTKLNLKELNELVGSFIESSIVDAEALKMRVENELTHFDQLIKQDSNSRLEWRLDLKAISVDNENIKSSNPLELFTKGSLPESEIQSLEGLSKSLNSLIQFVNIQKEASHHLQSIVKSSNNSFEANGSLDDSNGIESLLLNNDMVNLNDSDAFIKHINEQIELAKFSSALSANSQKSLGIELNHFNTLTNTVTENNSQLSANVADNVNRTYQGQLTTQFGTDAWQAALKQQILFFIKNGIQNAELRLHPQELGVIHIQMSLDDNLVKLQLFSGNAQVRHTMESALGSLKESFSEQGYDLSDSFVGFSESENQADENELAKTTFTDLKRKEEIIQNTEEVLQENHNAPHRMKSRSAGVDNFI</sequence>
<dbReference type="CDD" id="cd17470">
    <property type="entry name" value="T3SS_Flik_C"/>
    <property type="match status" value="1"/>
</dbReference>
<reference evidence="2 3" key="1">
    <citation type="submission" date="2024-09" db="EMBL/GenBank/DDBJ databases">
        <authorList>
            <person name="Sun Q."/>
            <person name="Mori K."/>
        </authorList>
    </citation>
    <scope>NUCLEOTIDE SEQUENCE [LARGE SCALE GENOMIC DNA]</scope>
    <source>
        <strain evidence="2 3">CCM 8545</strain>
    </source>
</reference>
<organism evidence="2 3">
    <name type="scientific">Thorsellia kenyensis</name>
    <dbReference type="NCBI Taxonomy" id="1549888"/>
    <lineage>
        <taxon>Bacteria</taxon>
        <taxon>Pseudomonadati</taxon>
        <taxon>Pseudomonadota</taxon>
        <taxon>Gammaproteobacteria</taxon>
        <taxon>Enterobacterales</taxon>
        <taxon>Thorselliaceae</taxon>
        <taxon>Thorsellia</taxon>
    </lineage>
</organism>
<dbReference type="InterPro" id="IPR038610">
    <property type="entry name" value="FliK-like_C_sf"/>
</dbReference>
<evidence type="ECO:0000313" key="2">
    <source>
        <dbReference type="EMBL" id="MFC0180016.1"/>
    </source>
</evidence>
<dbReference type="EMBL" id="JBHLXE010000088">
    <property type="protein sequence ID" value="MFC0180016.1"/>
    <property type="molecule type" value="Genomic_DNA"/>
</dbReference>
<evidence type="ECO:0000259" key="1">
    <source>
        <dbReference type="Pfam" id="PF02120"/>
    </source>
</evidence>
<gene>
    <name evidence="2" type="ORF">ACFFIT_07975</name>
</gene>
<dbReference type="PANTHER" id="PTHR37533">
    <property type="entry name" value="FLAGELLAR HOOK-LENGTH CONTROL PROTEIN"/>
    <property type="match status" value="1"/>
</dbReference>
<evidence type="ECO:0000313" key="3">
    <source>
        <dbReference type="Proteomes" id="UP001589758"/>
    </source>
</evidence>
<keyword evidence="3" id="KW-1185">Reference proteome</keyword>
<dbReference type="InterPro" id="IPR052563">
    <property type="entry name" value="FliK"/>
</dbReference>
<comment type="caution">
    <text evidence="2">The sequence shown here is derived from an EMBL/GenBank/DDBJ whole genome shotgun (WGS) entry which is preliminary data.</text>
</comment>
<dbReference type="RefSeq" id="WP_385877128.1">
    <property type="nucleotide sequence ID" value="NZ_JBHLXE010000088.1"/>
</dbReference>
<keyword evidence="2" id="KW-0282">Flagellum</keyword>
<dbReference type="PANTHER" id="PTHR37533:SF2">
    <property type="entry name" value="FLAGELLAR HOOK-LENGTH CONTROL PROTEIN"/>
    <property type="match status" value="1"/>
</dbReference>
<name>A0ABV6CCJ9_9GAMM</name>
<proteinExistence type="predicted"/>
<keyword evidence="2" id="KW-0969">Cilium</keyword>
<protein>
    <submittedName>
        <fullName evidence="2">Flagellar hook-length control protein FliK</fullName>
    </submittedName>
</protein>
<feature type="domain" description="Flagellar hook-length control protein-like C-terminal" evidence="1">
    <location>
        <begin position="388"/>
        <end position="470"/>
    </location>
</feature>
<dbReference type="InterPro" id="IPR021136">
    <property type="entry name" value="Flagellar_hook_control-like_C"/>
</dbReference>
<keyword evidence="2" id="KW-0966">Cell projection</keyword>
<dbReference type="Proteomes" id="UP001589758">
    <property type="component" value="Unassembled WGS sequence"/>
</dbReference>
<dbReference type="Pfam" id="PF02120">
    <property type="entry name" value="Flg_hook"/>
    <property type="match status" value="1"/>
</dbReference>